<evidence type="ECO:0000259" key="2">
    <source>
        <dbReference type="Pfam" id="PF00487"/>
    </source>
</evidence>
<feature type="transmembrane region" description="Helical" evidence="1">
    <location>
        <begin position="222"/>
        <end position="241"/>
    </location>
</feature>
<keyword evidence="1" id="KW-0812">Transmembrane</keyword>
<accession>A0ABY9WU56</accession>
<feature type="domain" description="Fatty acid desaturase" evidence="2">
    <location>
        <begin position="84"/>
        <end position="308"/>
    </location>
</feature>
<feature type="transmembrane region" description="Helical" evidence="1">
    <location>
        <begin position="61"/>
        <end position="79"/>
    </location>
</feature>
<dbReference type="PANTHER" id="PTHR19353">
    <property type="entry name" value="FATTY ACID DESATURASE 2"/>
    <property type="match status" value="1"/>
</dbReference>
<keyword evidence="1" id="KW-1133">Transmembrane helix</keyword>
<dbReference type="InterPro" id="IPR005804">
    <property type="entry name" value="FA_desaturase_dom"/>
</dbReference>
<dbReference type="InterPro" id="IPR012171">
    <property type="entry name" value="Fatty_acid_desaturase"/>
</dbReference>
<sequence length="337" mass="39703">MSRRKECVVLKEQQVEKLDVVTVESDAYVPKRKPAPQKWLLCPQRKADIQALIRPNGFKHLLYASPYILLYAAAVTAQFLVDNVWINLALSAVIGNQIYLLFILHHDCMHGTAFRRDFFNRLMGRLYATVFTMTFSVNRETHMRHHSHISDPERDPDEYYFAGDLGDIWPRLWRYYEWYTRQALTRYGRRVRNRVLVEQGFNLLVWAVIHVVLISQGLGLKLLWIFWVPMAVVTFIINPITRGYEHSPITLYPPGDPRKRDMSQNTITVANPVLGWLWANITYHVEHHAYPRCPFYNLQKLHRIFQEEKLQYLTAPFPLFRVWKGKRMTEGLTCNAS</sequence>
<proteinExistence type="predicted"/>
<keyword evidence="1" id="KW-0472">Membrane</keyword>
<dbReference type="Proteomes" id="UP001611383">
    <property type="component" value="Chromosome"/>
</dbReference>
<dbReference type="EMBL" id="CP043494">
    <property type="protein sequence ID" value="WNG46738.1"/>
    <property type="molecule type" value="Genomic_DNA"/>
</dbReference>
<protein>
    <recommendedName>
        <fullName evidence="2">Fatty acid desaturase domain-containing protein</fullName>
    </recommendedName>
</protein>
<reference evidence="3 4" key="1">
    <citation type="submission" date="2019-08" db="EMBL/GenBank/DDBJ databases">
        <title>Archangium and Cystobacter genomes.</title>
        <authorList>
            <person name="Chen I.-C.K."/>
            <person name="Wielgoss S."/>
        </authorList>
    </citation>
    <scope>NUCLEOTIDE SEQUENCE [LARGE SCALE GENOMIC DNA]</scope>
    <source>
        <strain evidence="3 4">Cbm 6</strain>
    </source>
</reference>
<feature type="transmembrane region" description="Helical" evidence="1">
    <location>
        <begin position="195"/>
        <end position="216"/>
    </location>
</feature>
<keyword evidence="4" id="KW-1185">Reference proteome</keyword>
<evidence type="ECO:0000313" key="4">
    <source>
        <dbReference type="Proteomes" id="UP001611383"/>
    </source>
</evidence>
<feature type="transmembrane region" description="Helical" evidence="1">
    <location>
        <begin position="85"/>
        <end position="104"/>
    </location>
</feature>
<name>A0ABY9WU56_9BACT</name>
<organism evidence="3 4">
    <name type="scientific">Archangium minus</name>
    <dbReference type="NCBI Taxonomy" id="83450"/>
    <lineage>
        <taxon>Bacteria</taxon>
        <taxon>Pseudomonadati</taxon>
        <taxon>Myxococcota</taxon>
        <taxon>Myxococcia</taxon>
        <taxon>Myxococcales</taxon>
        <taxon>Cystobacterineae</taxon>
        <taxon>Archangiaceae</taxon>
        <taxon>Archangium</taxon>
    </lineage>
</organism>
<evidence type="ECO:0000313" key="3">
    <source>
        <dbReference type="EMBL" id="WNG46738.1"/>
    </source>
</evidence>
<dbReference type="PANTHER" id="PTHR19353:SF19">
    <property type="entry name" value="DELTA(5) FATTY ACID DESATURASE C-RELATED"/>
    <property type="match status" value="1"/>
</dbReference>
<dbReference type="Pfam" id="PF00487">
    <property type="entry name" value="FA_desaturase"/>
    <property type="match status" value="1"/>
</dbReference>
<gene>
    <name evidence="3" type="ORF">F0U60_23420</name>
</gene>
<evidence type="ECO:0000256" key="1">
    <source>
        <dbReference type="SAM" id="Phobius"/>
    </source>
</evidence>
<dbReference type="RefSeq" id="WP_395823452.1">
    <property type="nucleotide sequence ID" value="NZ_CP043494.1"/>
</dbReference>